<reference evidence="3" key="1">
    <citation type="journal article" date="2020" name="bioRxiv">
        <title>A rank-normalized archaeal taxonomy based on genome phylogeny resolves widespread incomplete and uneven classifications.</title>
        <authorList>
            <person name="Rinke C."/>
            <person name="Chuvochina M."/>
            <person name="Mussig A.J."/>
            <person name="Chaumeil P.-A."/>
            <person name="Waite D.W."/>
            <person name="Whitman W.B."/>
            <person name="Parks D.H."/>
            <person name="Hugenholtz P."/>
        </authorList>
    </citation>
    <scope>NUCLEOTIDE SEQUENCE [LARGE SCALE GENOMIC DNA]</scope>
</reference>
<sequence length="213" mass="24665">MPRKMRLTSSKQPEGDFSKHLKKIWIGSFIQEVMKAKALSPEEARIAHQGFARKKSEWRASLRKALRGKGGSDSIQPIVRNSVVKLNQFPFVYTWDSFRDRLFIRKPSLSWVSIQEARKLKELEFSSSFITFSVDPASPRSVNFMARLLQWCDRFPDIKVLGGGKTVDLVSQTRETRAHFSIRGSEVDKRLAESKRFWMEFEKFLDGFAKEGK</sequence>
<evidence type="ECO:0000313" key="1">
    <source>
        <dbReference type="EMBL" id="HIH08525.1"/>
    </source>
</evidence>
<dbReference type="EMBL" id="DUFG01000018">
    <property type="protein sequence ID" value="HIH08525.1"/>
    <property type="molecule type" value="Genomic_DNA"/>
</dbReference>
<comment type="caution">
    <text evidence="1">The sequence shown here is derived from an EMBL/GenBank/DDBJ whole genome shotgun (WGS) entry which is preliminary data.</text>
</comment>
<dbReference type="AlphaFoldDB" id="A0A7J4IW96"/>
<evidence type="ECO:0000313" key="2">
    <source>
        <dbReference type="EMBL" id="MBS3059464.1"/>
    </source>
</evidence>
<reference evidence="2" key="2">
    <citation type="submission" date="2021-03" db="EMBL/GenBank/DDBJ databases">
        <authorList>
            <person name="Jaffe A."/>
        </authorList>
    </citation>
    <scope>NUCLEOTIDE SEQUENCE</scope>
    <source>
        <strain evidence="2">RIFCSPHIGHO2_01_FULL_GW2011_AR10_43_9</strain>
    </source>
</reference>
<gene>
    <name evidence="1" type="ORF">HA237_04095</name>
    <name evidence="2" type="ORF">J4224_03525</name>
</gene>
<protein>
    <submittedName>
        <fullName evidence="1">Uncharacterized protein</fullName>
    </submittedName>
</protein>
<name>A0A7J4IW96_9ARCH</name>
<evidence type="ECO:0000313" key="3">
    <source>
        <dbReference type="Proteomes" id="UP000577419"/>
    </source>
</evidence>
<dbReference type="Proteomes" id="UP000577419">
    <property type="component" value="Unassembled WGS sequence"/>
</dbReference>
<accession>A0A7J4IW96</accession>
<proteinExistence type="predicted"/>
<dbReference type="EMBL" id="JAGVWF010000047">
    <property type="protein sequence ID" value="MBS3059464.1"/>
    <property type="molecule type" value="Genomic_DNA"/>
</dbReference>
<reference evidence="2" key="3">
    <citation type="submission" date="2021-05" db="EMBL/GenBank/DDBJ databases">
        <title>Protein family content uncovers lineage relationships and bacterial pathway maintenance mechanisms in DPANN archaea.</title>
        <authorList>
            <person name="Castelle C.J."/>
            <person name="Meheust R."/>
            <person name="Jaffe A.L."/>
            <person name="Seitz K."/>
            <person name="Gong X."/>
            <person name="Baker B.J."/>
            <person name="Banfield J.F."/>
        </authorList>
    </citation>
    <scope>NUCLEOTIDE SEQUENCE</scope>
    <source>
        <strain evidence="2">RIFCSPHIGHO2_01_FULL_GW2011_AR10_43_9</strain>
    </source>
</reference>
<dbReference type="Proteomes" id="UP000683213">
    <property type="component" value="Unassembled WGS sequence"/>
</dbReference>
<organism evidence="1 3">
    <name type="scientific">Candidatus Iainarchaeum sp</name>
    <dbReference type="NCBI Taxonomy" id="3101447"/>
    <lineage>
        <taxon>Archaea</taxon>
        <taxon>Candidatus Iainarchaeota</taxon>
        <taxon>Candidatus Iainarchaeia</taxon>
        <taxon>Candidatus Iainarchaeales</taxon>
        <taxon>Candidatus Iainarchaeaceae</taxon>
        <taxon>Candidatus Iainarchaeum</taxon>
    </lineage>
</organism>